<evidence type="ECO:0000313" key="2">
    <source>
        <dbReference type="Proteomes" id="UP001187734"/>
    </source>
</evidence>
<dbReference type="AlphaFoldDB" id="A0AAE8SQQ4"/>
<sequence length="146" mass="16931">MDMIHYLASLTLEDENEELWSTAWGDTDKGLIRWLQAKHMSRWIQKLTPEENAAFLARGQEVPAINASVDLEPDAPIPTRSVLKGIFPEVVDDEATLPSTPRPRVRQIHPEDLPEDWIPPPAWLTWYRKRHAESRRLEQEEVGMKE</sequence>
<evidence type="ECO:0000313" key="1">
    <source>
        <dbReference type="EMBL" id="SPJ93348.1"/>
    </source>
</evidence>
<gene>
    <name evidence="1" type="ORF">FTOL_13954</name>
</gene>
<proteinExistence type="predicted"/>
<protein>
    <submittedName>
        <fullName evidence="1">Uncharacterized protein</fullName>
    </submittedName>
</protein>
<organism evidence="1 2">
    <name type="scientific">Fusarium torulosum</name>
    <dbReference type="NCBI Taxonomy" id="33205"/>
    <lineage>
        <taxon>Eukaryota</taxon>
        <taxon>Fungi</taxon>
        <taxon>Dikarya</taxon>
        <taxon>Ascomycota</taxon>
        <taxon>Pezizomycotina</taxon>
        <taxon>Sordariomycetes</taxon>
        <taxon>Hypocreomycetidae</taxon>
        <taxon>Hypocreales</taxon>
        <taxon>Nectriaceae</taxon>
        <taxon>Fusarium</taxon>
    </lineage>
</organism>
<dbReference type="Proteomes" id="UP001187734">
    <property type="component" value="Unassembled WGS sequence"/>
</dbReference>
<keyword evidence="2" id="KW-1185">Reference proteome</keyword>
<reference evidence="1" key="1">
    <citation type="submission" date="2018-03" db="EMBL/GenBank/DDBJ databases">
        <authorList>
            <person name="Guldener U."/>
        </authorList>
    </citation>
    <scope>NUCLEOTIDE SEQUENCE</scope>
</reference>
<name>A0AAE8SQQ4_9HYPO</name>
<accession>A0AAE8SQQ4</accession>
<comment type="caution">
    <text evidence="1">The sequence shown here is derived from an EMBL/GenBank/DDBJ whole genome shotgun (WGS) entry which is preliminary data.</text>
</comment>
<dbReference type="EMBL" id="ONZP01001246">
    <property type="protein sequence ID" value="SPJ93348.1"/>
    <property type="molecule type" value="Genomic_DNA"/>
</dbReference>